<reference evidence="2" key="1">
    <citation type="journal article" date="2021" name="J Fungi (Basel)">
        <title>Virulence traits and population genomics of the black yeast Aureobasidium melanogenum.</title>
        <authorList>
            <person name="Cernosa A."/>
            <person name="Sun X."/>
            <person name="Gostincar C."/>
            <person name="Fang C."/>
            <person name="Gunde-Cimerman N."/>
            <person name="Song Z."/>
        </authorList>
    </citation>
    <scope>NUCLEOTIDE SEQUENCE</scope>
    <source>
        <strain evidence="2">EXF-9298</strain>
    </source>
</reference>
<feature type="compositionally biased region" description="Basic and acidic residues" evidence="1">
    <location>
        <begin position="1"/>
        <end position="24"/>
    </location>
</feature>
<evidence type="ECO:0000313" key="2">
    <source>
        <dbReference type="EMBL" id="KAG9990132.1"/>
    </source>
</evidence>
<organism evidence="2 3">
    <name type="scientific">Aureobasidium melanogenum</name>
    <name type="common">Aureobasidium pullulans var. melanogenum</name>
    <dbReference type="NCBI Taxonomy" id="46634"/>
    <lineage>
        <taxon>Eukaryota</taxon>
        <taxon>Fungi</taxon>
        <taxon>Dikarya</taxon>
        <taxon>Ascomycota</taxon>
        <taxon>Pezizomycotina</taxon>
        <taxon>Dothideomycetes</taxon>
        <taxon>Dothideomycetidae</taxon>
        <taxon>Dothideales</taxon>
        <taxon>Saccotheciaceae</taxon>
        <taxon>Aureobasidium</taxon>
    </lineage>
</organism>
<comment type="caution">
    <text evidence="2">The sequence shown here is derived from an EMBL/GenBank/DDBJ whole genome shotgun (WGS) entry which is preliminary data.</text>
</comment>
<evidence type="ECO:0000256" key="1">
    <source>
        <dbReference type="SAM" id="MobiDB-lite"/>
    </source>
</evidence>
<feature type="region of interest" description="Disordered" evidence="1">
    <location>
        <begin position="143"/>
        <end position="167"/>
    </location>
</feature>
<proteinExistence type="predicted"/>
<dbReference type="Proteomes" id="UP000729357">
    <property type="component" value="Unassembled WGS sequence"/>
</dbReference>
<dbReference type="EMBL" id="JAHFXS010000046">
    <property type="protein sequence ID" value="KAG9990132.1"/>
    <property type="molecule type" value="Genomic_DNA"/>
</dbReference>
<dbReference type="AlphaFoldDB" id="A0A9P8G4Q7"/>
<feature type="non-terminal residue" evidence="2">
    <location>
        <position position="167"/>
    </location>
</feature>
<feature type="region of interest" description="Disordered" evidence="1">
    <location>
        <begin position="1"/>
        <end position="39"/>
    </location>
</feature>
<protein>
    <submittedName>
        <fullName evidence="2">Uncharacterized protein</fullName>
    </submittedName>
</protein>
<gene>
    <name evidence="2" type="ORF">KCU98_g1379</name>
</gene>
<accession>A0A9P8G4Q7</accession>
<name>A0A9P8G4Q7_AURME</name>
<reference evidence="2" key="2">
    <citation type="submission" date="2021-08" db="EMBL/GenBank/DDBJ databases">
        <authorList>
            <person name="Gostincar C."/>
            <person name="Sun X."/>
            <person name="Song Z."/>
            <person name="Gunde-Cimerman N."/>
        </authorList>
    </citation>
    <scope>NUCLEOTIDE SEQUENCE</scope>
    <source>
        <strain evidence="2">EXF-9298</strain>
    </source>
</reference>
<keyword evidence="3" id="KW-1185">Reference proteome</keyword>
<sequence length="167" mass="18955">MDSRHQSNPLRSHDQTERSGEQGRSDQPARAGANDQQDARVSHLATFSDFIVQALRDGRFHSRPREPQHYVVTCKHIHRRSGASEYNPISYSTMFGEEGVLQCEDGRSLKCGTLHAKNDVKAVDRKRPSALRRKADRFLKHLYGQQPKAAPTELGQPERTGSMLKHR</sequence>
<evidence type="ECO:0000313" key="3">
    <source>
        <dbReference type="Proteomes" id="UP000729357"/>
    </source>
</evidence>